<comment type="caution">
    <text evidence="2">The sequence shown here is derived from an EMBL/GenBank/DDBJ whole genome shotgun (WGS) entry which is preliminary data.</text>
</comment>
<dbReference type="EMBL" id="NBIM01000001">
    <property type="protein sequence ID" value="OXY83339.1"/>
    <property type="molecule type" value="Genomic_DNA"/>
</dbReference>
<evidence type="ECO:0000256" key="1">
    <source>
        <dbReference type="SAM" id="SignalP"/>
    </source>
</evidence>
<organism evidence="2 3">
    <name type="scientific">Oceanimonas doudoroffii</name>
    <dbReference type="NCBI Taxonomy" id="84158"/>
    <lineage>
        <taxon>Bacteria</taxon>
        <taxon>Pseudomonadati</taxon>
        <taxon>Pseudomonadota</taxon>
        <taxon>Gammaproteobacteria</taxon>
        <taxon>Aeromonadales</taxon>
        <taxon>Aeromonadaceae</taxon>
        <taxon>Oceanimonas</taxon>
    </lineage>
</organism>
<evidence type="ECO:0000313" key="2">
    <source>
        <dbReference type="EMBL" id="OXY83339.1"/>
    </source>
</evidence>
<sequence length="64" mass="7281">MKKIKIRKGLLSCVLMMALWTPLLVSAAAIDKHAQKPVWMDWAFLGNTVVSACLTRWCNHRDPD</sequence>
<evidence type="ECO:0000313" key="3">
    <source>
        <dbReference type="Proteomes" id="UP000242757"/>
    </source>
</evidence>
<keyword evidence="3" id="KW-1185">Reference proteome</keyword>
<dbReference type="AlphaFoldDB" id="A0A233RIX4"/>
<accession>A0A233RIX4</accession>
<gene>
    <name evidence="2" type="ORF">B6S08_07590</name>
</gene>
<reference evidence="2 3" key="1">
    <citation type="submission" date="2017-08" db="EMBL/GenBank/DDBJ databases">
        <title>A Genome Sequence of Oceanimonas doudoroffii ATCC 27123T.</title>
        <authorList>
            <person name="Brennan M.A."/>
            <person name="Maclea K.S."/>
            <person name="Mcclelland W.D."/>
            <person name="Trachtenberg A.M."/>
        </authorList>
    </citation>
    <scope>NUCLEOTIDE SEQUENCE [LARGE SCALE GENOMIC DNA]</scope>
    <source>
        <strain evidence="2 3">ATCC 27123</strain>
    </source>
</reference>
<dbReference type="RefSeq" id="WP_094200113.1">
    <property type="nucleotide sequence ID" value="NZ_NBIM01000001.1"/>
</dbReference>
<name>A0A233RIX4_9GAMM</name>
<proteinExistence type="predicted"/>
<feature type="signal peptide" evidence="1">
    <location>
        <begin position="1"/>
        <end position="27"/>
    </location>
</feature>
<feature type="chain" id="PRO_5012330651" description="Holin" evidence="1">
    <location>
        <begin position="28"/>
        <end position="64"/>
    </location>
</feature>
<dbReference type="Proteomes" id="UP000242757">
    <property type="component" value="Unassembled WGS sequence"/>
</dbReference>
<keyword evidence="1" id="KW-0732">Signal</keyword>
<protein>
    <recommendedName>
        <fullName evidence="4">Holin</fullName>
    </recommendedName>
</protein>
<evidence type="ECO:0008006" key="4">
    <source>
        <dbReference type="Google" id="ProtNLM"/>
    </source>
</evidence>
<dbReference type="OrthoDB" id="5601007at2"/>